<comment type="caution">
    <text evidence="1">The sequence shown here is derived from an EMBL/GenBank/DDBJ whole genome shotgun (WGS) entry which is preliminary data.</text>
</comment>
<accession>S2KK82</accession>
<reference evidence="1 2" key="1">
    <citation type="journal article" date="2013" name="Genome Announc.">
        <title>Draft genome sequence of the moderately halophilic gammaproteobacterium Halomonas anticariensis FP35.</title>
        <authorList>
            <person name="Tahrioui A."/>
            <person name="Quesada E."/>
            <person name="Llamas I."/>
        </authorList>
    </citation>
    <scope>NUCLEOTIDE SEQUENCE [LARGE SCALE GENOMIC DNA]</scope>
    <source>
        <strain evidence="2">DSM 16096 / CECT 5854 / LMG 22089 / FP35</strain>
    </source>
</reference>
<dbReference type="RefSeq" id="WP_016416758.1">
    <property type="nucleotide sequence ID" value="NZ_AUAB01000002.1"/>
</dbReference>
<dbReference type="AlphaFoldDB" id="S2KK82"/>
<keyword evidence="2" id="KW-1185">Reference proteome</keyword>
<organism evidence="1 2">
    <name type="scientific">Litchfieldella anticariensis (strain DSM 16096 / CECT 5854 / CIP 108499 / LMG 22089 / FP35)</name>
    <name type="common">Halomonas anticariensis</name>
    <dbReference type="NCBI Taxonomy" id="1121939"/>
    <lineage>
        <taxon>Bacteria</taxon>
        <taxon>Pseudomonadati</taxon>
        <taxon>Pseudomonadota</taxon>
        <taxon>Gammaproteobacteria</taxon>
        <taxon>Oceanospirillales</taxon>
        <taxon>Halomonadaceae</taxon>
        <taxon>Litchfieldella</taxon>
    </lineage>
</organism>
<dbReference type="Proteomes" id="UP000014463">
    <property type="component" value="Unassembled WGS sequence"/>
</dbReference>
<sequence>MNKRKLAKISALAAIVIFSVYQFLTPPITYKIDSRLIEINDTLVKLSRTLGFKILSISSSGTNPQDLSDAIPHDIYDTIEQSDIDEIYFNNDPFNQTAVFTIDQFFTFFRPSWYYKYSEIGGVDEDVVPSLEDAVKQQDGPPYFLCQKAEVPNWFFCTSFDP</sequence>
<dbReference type="STRING" id="1121939.L861_15065"/>
<dbReference type="EMBL" id="ASTJ01000025">
    <property type="protein sequence ID" value="EPC02355.1"/>
    <property type="molecule type" value="Genomic_DNA"/>
</dbReference>
<name>S2KK82_LITA3</name>
<evidence type="ECO:0000313" key="1">
    <source>
        <dbReference type="EMBL" id="EPC02355.1"/>
    </source>
</evidence>
<proteinExistence type="predicted"/>
<dbReference type="PATRIC" id="fig|1121939.11.peg.2252"/>
<evidence type="ECO:0000313" key="2">
    <source>
        <dbReference type="Proteomes" id="UP000014463"/>
    </source>
</evidence>
<gene>
    <name evidence="1" type="ORF">L861_15065</name>
</gene>
<protein>
    <submittedName>
        <fullName evidence="1">Uncharacterized protein</fullName>
    </submittedName>
</protein>